<dbReference type="EMBL" id="CM023471">
    <property type="protein sequence ID" value="KAH7967433.1"/>
    <property type="molecule type" value="Genomic_DNA"/>
</dbReference>
<name>A0ACB8DHG7_DERSI</name>
<protein>
    <submittedName>
        <fullName evidence="1">Uncharacterized protein</fullName>
    </submittedName>
</protein>
<dbReference type="Proteomes" id="UP000821865">
    <property type="component" value="Chromosome 2"/>
</dbReference>
<comment type="caution">
    <text evidence="1">The sequence shown here is derived from an EMBL/GenBank/DDBJ whole genome shotgun (WGS) entry which is preliminary data.</text>
</comment>
<organism evidence="1 2">
    <name type="scientific">Dermacentor silvarum</name>
    <name type="common">Tick</name>
    <dbReference type="NCBI Taxonomy" id="543639"/>
    <lineage>
        <taxon>Eukaryota</taxon>
        <taxon>Metazoa</taxon>
        <taxon>Ecdysozoa</taxon>
        <taxon>Arthropoda</taxon>
        <taxon>Chelicerata</taxon>
        <taxon>Arachnida</taxon>
        <taxon>Acari</taxon>
        <taxon>Parasitiformes</taxon>
        <taxon>Ixodida</taxon>
        <taxon>Ixodoidea</taxon>
        <taxon>Ixodidae</taxon>
        <taxon>Rhipicephalinae</taxon>
        <taxon>Dermacentor</taxon>
    </lineage>
</organism>
<sequence>MAKNFQSMQRKPSKLKSSSAVSFQKANNLVTLSLKVNKWKDNHHQVFFAAKTHKLQCPMRAIVTEADTWQKLVGQYLQHHLESLTVQGPYGVVNATASS</sequence>
<keyword evidence="2" id="KW-1185">Reference proteome</keyword>
<evidence type="ECO:0000313" key="1">
    <source>
        <dbReference type="EMBL" id="KAH7967433.1"/>
    </source>
</evidence>
<gene>
    <name evidence="1" type="ORF">HPB49_024796</name>
</gene>
<evidence type="ECO:0000313" key="2">
    <source>
        <dbReference type="Proteomes" id="UP000821865"/>
    </source>
</evidence>
<accession>A0ACB8DHG7</accession>
<proteinExistence type="predicted"/>
<reference evidence="1" key="1">
    <citation type="submission" date="2020-05" db="EMBL/GenBank/DDBJ databases">
        <title>Large-scale comparative analyses of tick genomes elucidate their genetic diversity and vector capacities.</title>
        <authorList>
            <person name="Jia N."/>
            <person name="Wang J."/>
            <person name="Shi W."/>
            <person name="Du L."/>
            <person name="Sun Y."/>
            <person name="Zhan W."/>
            <person name="Jiang J."/>
            <person name="Wang Q."/>
            <person name="Zhang B."/>
            <person name="Ji P."/>
            <person name="Sakyi L.B."/>
            <person name="Cui X."/>
            <person name="Yuan T."/>
            <person name="Jiang B."/>
            <person name="Yang W."/>
            <person name="Lam T.T.-Y."/>
            <person name="Chang Q."/>
            <person name="Ding S."/>
            <person name="Wang X."/>
            <person name="Zhu J."/>
            <person name="Ruan X."/>
            <person name="Zhao L."/>
            <person name="Wei J."/>
            <person name="Que T."/>
            <person name="Du C."/>
            <person name="Cheng J."/>
            <person name="Dai P."/>
            <person name="Han X."/>
            <person name="Huang E."/>
            <person name="Gao Y."/>
            <person name="Liu J."/>
            <person name="Shao H."/>
            <person name="Ye R."/>
            <person name="Li L."/>
            <person name="Wei W."/>
            <person name="Wang X."/>
            <person name="Wang C."/>
            <person name="Yang T."/>
            <person name="Huo Q."/>
            <person name="Li W."/>
            <person name="Guo W."/>
            <person name="Chen H."/>
            <person name="Zhou L."/>
            <person name="Ni X."/>
            <person name="Tian J."/>
            <person name="Zhou Y."/>
            <person name="Sheng Y."/>
            <person name="Liu T."/>
            <person name="Pan Y."/>
            <person name="Xia L."/>
            <person name="Li J."/>
            <person name="Zhao F."/>
            <person name="Cao W."/>
        </authorList>
    </citation>
    <scope>NUCLEOTIDE SEQUENCE</scope>
    <source>
        <strain evidence="1">Dsil-2018</strain>
    </source>
</reference>